<evidence type="ECO:0000313" key="2">
    <source>
        <dbReference type="Proteomes" id="UP000094385"/>
    </source>
</evidence>
<proteinExistence type="predicted"/>
<organism evidence="1 2">
    <name type="scientific">Lipomyces starkeyi NRRL Y-11557</name>
    <dbReference type="NCBI Taxonomy" id="675824"/>
    <lineage>
        <taxon>Eukaryota</taxon>
        <taxon>Fungi</taxon>
        <taxon>Dikarya</taxon>
        <taxon>Ascomycota</taxon>
        <taxon>Saccharomycotina</taxon>
        <taxon>Lipomycetes</taxon>
        <taxon>Lipomycetales</taxon>
        <taxon>Lipomycetaceae</taxon>
        <taxon>Lipomyces</taxon>
    </lineage>
</organism>
<reference evidence="1 2" key="1">
    <citation type="journal article" date="2016" name="Proc. Natl. Acad. Sci. U.S.A.">
        <title>Comparative genomics of biotechnologically important yeasts.</title>
        <authorList>
            <person name="Riley R."/>
            <person name="Haridas S."/>
            <person name="Wolfe K.H."/>
            <person name="Lopes M.R."/>
            <person name="Hittinger C.T."/>
            <person name="Goeker M."/>
            <person name="Salamov A.A."/>
            <person name="Wisecaver J.H."/>
            <person name="Long T.M."/>
            <person name="Calvey C.H."/>
            <person name="Aerts A.L."/>
            <person name="Barry K.W."/>
            <person name="Choi C."/>
            <person name="Clum A."/>
            <person name="Coughlan A.Y."/>
            <person name="Deshpande S."/>
            <person name="Douglass A.P."/>
            <person name="Hanson S.J."/>
            <person name="Klenk H.-P."/>
            <person name="LaButti K.M."/>
            <person name="Lapidus A."/>
            <person name="Lindquist E.A."/>
            <person name="Lipzen A.M."/>
            <person name="Meier-Kolthoff J.P."/>
            <person name="Ohm R.A."/>
            <person name="Otillar R.P."/>
            <person name="Pangilinan J.L."/>
            <person name="Peng Y."/>
            <person name="Rokas A."/>
            <person name="Rosa C.A."/>
            <person name="Scheuner C."/>
            <person name="Sibirny A.A."/>
            <person name="Slot J.C."/>
            <person name="Stielow J.B."/>
            <person name="Sun H."/>
            <person name="Kurtzman C.P."/>
            <person name="Blackwell M."/>
            <person name="Grigoriev I.V."/>
            <person name="Jeffries T.W."/>
        </authorList>
    </citation>
    <scope>NUCLEOTIDE SEQUENCE [LARGE SCALE GENOMIC DNA]</scope>
    <source>
        <strain evidence="1 2">NRRL Y-11557</strain>
    </source>
</reference>
<protein>
    <submittedName>
        <fullName evidence="1">Uncharacterized protein</fullName>
    </submittedName>
</protein>
<evidence type="ECO:0000313" key="1">
    <source>
        <dbReference type="EMBL" id="ODQ71081.1"/>
    </source>
</evidence>
<dbReference type="EMBL" id="KV454298">
    <property type="protein sequence ID" value="ODQ71081.1"/>
    <property type="molecule type" value="Genomic_DNA"/>
</dbReference>
<dbReference type="OrthoDB" id="10044727at2759"/>
<sequence length="67" mass="7958">MQIFVYSAESACSRILDIIPIRKVRKFARYARRYIEAYTRDLDGKTAIYAVKKYKSHRRLPASLEME</sequence>
<keyword evidence="2" id="KW-1185">Reference proteome</keyword>
<dbReference type="Proteomes" id="UP000094385">
    <property type="component" value="Unassembled WGS sequence"/>
</dbReference>
<dbReference type="AlphaFoldDB" id="A0A1E3Q085"/>
<gene>
    <name evidence="1" type="ORF">LIPSTDRAFT_73695</name>
</gene>
<name>A0A1E3Q085_LIPST</name>
<accession>A0A1E3Q085</accession>